<dbReference type="STRING" id="1034943.BN59_01866"/>
<organism evidence="1 2">
    <name type="scientific">Legionella massiliensis</name>
    <dbReference type="NCBI Taxonomy" id="1034943"/>
    <lineage>
        <taxon>Bacteria</taxon>
        <taxon>Pseudomonadati</taxon>
        <taxon>Pseudomonadota</taxon>
        <taxon>Gammaproteobacteria</taxon>
        <taxon>Legionellales</taxon>
        <taxon>Legionellaceae</taxon>
        <taxon>Legionella</taxon>
    </lineage>
</organism>
<dbReference type="Proteomes" id="UP000044071">
    <property type="component" value="Unassembled WGS sequence"/>
</dbReference>
<reference evidence="1 2" key="1">
    <citation type="submission" date="2014-06" db="EMBL/GenBank/DDBJ databases">
        <authorList>
            <person name="Urmite Genomes Urmite Genomes"/>
        </authorList>
    </citation>
    <scope>NUCLEOTIDE SEQUENCE [LARGE SCALE GENOMIC DNA]</scope>
</reference>
<dbReference type="AlphaFoldDB" id="A0A078KX20"/>
<sequence length="229" mass="25767">MPIKNENESENENKPGLNNMPDELIIAVLDHLNNQQLKAVGRVHPQFSRDVNTIAKARGFTTENMILPNQTYYILGNTVDKAAKSFFSFYYDEARKVPNKEIKEAVPKPNQIVSVFRTKEEADTVSASHVDYDPISSAAQQVVFAVKLKDNQAVEVEFKQDQSAQSNIKSAKLPSECFKIISGYNPRTNKEVKIAKENCQVSPLSFFKKVEQTINDALAGNQHRPNQPK</sequence>
<gene>
    <name evidence="1" type="ORF">BN59_01866</name>
</gene>
<keyword evidence="2" id="KW-1185">Reference proteome</keyword>
<name>A0A078KX20_9GAMM</name>
<dbReference type="RefSeq" id="WP_043874093.1">
    <property type="nucleotide sequence ID" value="NZ_CCVW01000002.1"/>
</dbReference>
<protein>
    <recommendedName>
        <fullName evidence="3">F-box domain-containing protein</fullName>
    </recommendedName>
</protein>
<dbReference type="EMBL" id="CCSB01000002">
    <property type="protein sequence ID" value="CDZ77582.1"/>
    <property type="molecule type" value="Genomic_DNA"/>
</dbReference>
<evidence type="ECO:0000313" key="2">
    <source>
        <dbReference type="Proteomes" id="UP000044071"/>
    </source>
</evidence>
<accession>A0A078KX20</accession>
<evidence type="ECO:0008006" key="3">
    <source>
        <dbReference type="Google" id="ProtNLM"/>
    </source>
</evidence>
<evidence type="ECO:0000313" key="1">
    <source>
        <dbReference type="EMBL" id="CDZ77582.1"/>
    </source>
</evidence>
<proteinExistence type="predicted"/>